<protein>
    <submittedName>
        <fullName evidence="3">Uncharacterized protein</fullName>
    </submittedName>
</protein>
<keyword evidence="2" id="KW-0812">Transmembrane</keyword>
<dbReference type="AlphaFoldDB" id="A0A9W9DN09"/>
<dbReference type="EMBL" id="JAOTPV010000010">
    <property type="protein sequence ID" value="KAJ4477409.1"/>
    <property type="molecule type" value="Genomic_DNA"/>
</dbReference>
<sequence length="221" mass="24991">MLYDVYRLWALFYLWTSLFAVIALPLQGGSNLSQLERRTNSGLHSTQASSSHVISSKNTGSTSTAPGKVPIQLWVYHQGQDDEHWVLVIDRVNGFHAINPEEKPKPGQFTFTSGLESVTLIPQEFAYHPDKANKLMNLDCEAMFENYAEMKNVFKKLVNDIKMPTTADGVGGNCIDYVKMALKFLQKGEYIPSVPRIFTTLYKKNYEAVRKEVYLGGRSNE</sequence>
<feature type="region of interest" description="Disordered" evidence="1">
    <location>
        <begin position="37"/>
        <end position="64"/>
    </location>
</feature>
<organism evidence="3 4">
    <name type="scientific">Lentinula aciculospora</name>
    <dbReference type="NCBI Taxonomy" id="153920"/>
    <lineage>
        <taxon>Eukaryota</taxon>
        <taxon>Fungi</taxon>
        <taxon>Dikarya</taxon>
        <taxon>Basidiomycota</taxon>
        <taxon>Agaricomycotina</taxon>
        <taxon>Agaricomycetes</taxon>
        <taxon>Agaricomycetidae</taxon>
        <taxon>Agaricales</taxon>
        <taxon>Marasmiineae</taxon>
        <taxon>Omphalotaceae</taxon>
        <taxon>Lentinula</taxon>
    </lineage>
</organism>
<name>A0A9W9DN09_9AGAR</name>
<feature type="transmembrane region" description="Helical" evidence="2">
    <location>
        <begin position="6"/>
        <end position="26"/>
    </location>
</feature>
<keyword evidence="4" id="KW-1185">Reference proteome</keyword>
<comment type="caution">
    <text evidence="3">The sequence shown here is derived from an EMBL/GenBank/DDBJ whole genome shotgun (WGS) entry which is preliminary data.</text>
</comment>
<keyword evidence="2" id="KW-1133">Transmembrane helix</keyword>
<reference evidence="3" key="1">
    <citation type="submission" date="2022-08" db="EMBL/GenBank/DDBJ databases">
        <title>A Global Phylogenomic Analysis of the Shiitake Genus Lentinula.</title>
        <authorList>
            <consortium name="DOE Joint Genome Institute"/>
            <person name="Sierra-Patev S."/>
            <person name="Min B."/>
            <person name="Naranjo-Ortiz M."/>
            <person name="Looney B."/>
            <person name="Konkel Z."/>
            <person name="Slot J.C."/>
            <person name="Sakamoto Y."/>
            <person name="Steenwyk J.L."/>
            <person name="Rokas A."/>
            <person name="Carro J."/>
            <person name="Camarero S."/>
            <person name="Ferreira P."/>
            <person name="Molpeceres G."/>
            <person name="Ruiz-Duenas F.J."/>
            <person name="Serrano A."/>
            <person name="Henrissat B."/>
            <person name="Drula E."/>
            <person name="Hughes K.W."/>
            <person name="Mata J.L."/>
            <person name="Ishikawa N.K."/>
            <person name="Vargas-Isla R."/>
            <person name="Ushijima S."/>
            <person name="Smith C.A."/>
            <person name="Ahrendt S."/>
            <person name="Andreopoulos W."/>
            <person name="He G."/>
            <person name="Labutti K."/>
            <person name="Lipzen A."/>
            <person name="Ng V."/>
            <person name="Riley R."/>
            <person name="Sandor L."/>
            <person name="Barry K."/>
            <person name="Martinez A.T."/>
            <person name="Xiao Y."/>
            <person name="Gibbons J.G."/>
            <person name="Terashima K."/>
            <person name="Grigoriev I.V."/>
            <person name="Hibbett D.S."/>
        </authorList>
    </citation>
    <scope>NUCLEOTIDE SEQUENCE</scope>
    <source>
        <strain evidence="3">JLM2183</strain>
    </source>
</reference>
<evidence type="ECO:0000313" key="3">
    <source>
        <dbReference type="EMBL" id="KAJ4477409.1"/>
    </source>
</evidence>
<dbReference type="OrthoDB" id="3054873at2759"/>
<accession>A0A9W9DN09</accession>
<keyword evidence="2" id="KW-0472">Membrane</keyword>
<evidence type="ECO:0000256" key="1">
    <source>
        <dbReference type="SAM" id="MobiDB-lite"/>
    </source>
</evidence>
<evidence type="ECO:0000256" key="2">
    <source>
        <dbReference type="SAM" id="Phobius"/>
    </source>
</evidence>
<proteinExistence type="predicted"/>
<evidence type="ECO:0000313" key="4">
    <source>
        <dbReference type="Proteomes" id="UP001150266"/>
    </source>
</evidence>
<dbReference type="Proteomes" id="UP001150266">
    <property type="component" value="Unassembled WGS sequence"/>
</dbReference>
<gene>
    <name evidence="3" type="ORF">J3R30DRAFT_217442</name>
</gene>